<dbReference type="PANTHER" id="PTHR18964">
    <property type="entry name" value="ROK (REPRESSOR, ORF, KINASE) FAMILY"/>
    <property type="match status" value="1"/>
</dbReference>
<keyword evidence="3" id="KW-1185">Reference proteome</keyword>
<evidence type="ECO:0000256" key="1">
    <source>
        <dbReference type="ARBA" id="ARBA00006479"/>
    </source>
</evidence>
<name>A0A5C1HZA0_9SPHI</name>
<gene>
    <name evidence="2" type="ORF">DEO27_012775</name>
</gene>
<reference evidence="2" key="1">
    <citation type="submission" date="2019-08" db="EMBL/GenBank/DDBJ databases">
        <title>Comparative genome analysis confer to the adaptation heavy metal polluted environment.</title>
        <authorList>
            <person name="Li Y."/>
        </authorList>
    </citation>
    <scope>NUCLEOTIDE SEQUENCE [LARGE SCALE GENOMIC DNA]</scope>
    <source>
        <strain evidence="2">P1</strain>
    </source>
</reference>
<evidence type="ECO:0000313" key="2">
    <source>
        <dbReference type="EMBL" id="QEM10859.1"/>
    </source>
</evidence>
<evidence type="ECO:0000313" key="3">
    <source>
        <dbReference type="Proteomes" id="UP000251402"/>
    </source>
</evidence>
<accession>A0A5C1HZA0</accession>
<dbReference type="Proteomes" id="UP000251402">
    <property type="component" value="Chromosome"/>
</dbReference>
<dbReference type="OrthoDB" id="9810372at2"/>
<dbReference type="Pfam" id="PF00480">
    <property type="entry name" value="ROK"/>
    <property type="match status" value="1"/>
</dbReference>
<protein>
    <submittedName>
        <fullName evidence="2">ROK family protein</fullName>
    </submittedName>
</protein>
<dbReference type="AlphaFoldDB" id="A0A5C1HZA0"/>
<organism evidence="2 3">
    <name type="scientific">Mucilaginibacter rubeus</name>
    <dbReference type="NCBI Taxonomy" id="2027860"/>
    <lineage>
        <taxon>Bacteria</taxon>
        <taxon>Pseudomonadati</taxon>
        <taxon>Bacteroidota</taxon>
        <taxon>Sphingobacteriia</taxon>
        <taxon>Sphingobacteriales</taxon>
        <taxon>Sphingobacteriaceae</taxon>
        <taxon>Mucilaginibacter</taxon>
    </lineage>
</organism>
<dbReference type="SUPFAM" id="SSF53067">
    <property type="entry name" value="Actin-like ATPase domain"/>
    <property type="match status" value="1"/>
</dbReference>
<dbReference type="InterPro" id="IPR000600">
    <property type="entry name" value="ROK"/>
</dbReference>
<comment type="similarity">
    <text evidence="1">Belongs to the ROK (NagC/XylR) family.</text>
</comment>
<dbReference type="EMBL" id="CP043450">
    <property type="protein sequence ID" value="QEM10859.1"/>
    <property type="molecule type" value="Genomic_DNA"/>
</dbReference>
<dbReference type="Gene3D" id="3.30.420.40">
    <property type="match status" value="2"/>
</dbReference>
<dbReference type="InterPro" id="IPR043129">
    <property type="entry name" value="ATPase_NBD"/>
</dbReference>
<sequence>MYMSNIKVIGIDLGATNIRGAVVSNNVIGNIASQRIKSDGSVEDVLNDIYTVVDALLLNDTASAIGIGVPSVVDVAEGIVYDVQYIPSWKEVPLKKLMQERYNIPVYVNNDANCFAVGELYFGKGKNADSMVGVTLGTGLGTGIIANGKLYAGHNCGAGEIGLFPYIDNILEYYCSGSFFNNVYGLDGVQVFKDAQAGDEQALKLYAELGTHVGNAVKMVMYAYDPELIILGGSVSHAFEYFKETMWQQVKTFAYTKTLERIKIEISELQNSGIVGAAALYYDNQK</sequence>
<dbReference type="PANTHER" id="PTHR18964:SF149">
    <property type="entry name" value="BIFUNCTIONAL UDP-N-ACETYLGLUCOSAMINE 2-EPIMERASE_N-ACETYLMANNOSAMINE KINASE"/>
    <property type="match status" value="1"/>
</dbReference>
<dbReference type="CDD" id="cd23763">
    <property type="entry name" value="ASKHA_ATPase_ROK"/>
    <property type="match status" value="1"/>
</dbReference>
<proteinExistence type="inferred from homology"/>
<dbReference type="KEGG" id="mrub:DEO27_012775"/>